<dbReference type="EMBL" id="LROM01000052">
    <property type="protein sequence ID" value="OFA08043.1"/>
    <property type="molecule type" value="Genomic_DNA"/>
</dbReference>
<reference evidence="4" key="1">
    <citation type="journal article" date="2016" name="Front. Microbiol.">
        <title>Molecular Keys to the Janthinobacterium and Duganella spp. Interaction with the Plant Pathogen Fusarium graminearum.</title>
        <authorList>
            <person name="Haack F.S."/>
            <person name="Poehlein A."/>
            <person name="Kroger C."/>
            <person name="Voigt C.A."/>
            <person name="Piepenbring M."/>
            <person name="Bode H.B."/>
            <person name="Daniel R."/>
            <person name="Schafer W."/>
            <person name="Streit W.R."/>
        </authorList>
    </citation>
    <scope>NUCLEOTIDE SEQUENCE [LARGE SCALE GENOMIC DNA]</scope>
    <source>
        <strain evidence="4">T54</strain>
    </source>
</reference>
<gene>
    <name evidence="3" type="ORF">DUPY_09490</name>
</gene>
<protein>
    <recommendedName>
        <fullName evidence="2">YDG domain-containing protein</fullName>
    </recommendedName>
</protein>
<evidence type="ECO:0000313" key="4">
    <source>
        <dbReference type="Proteomes" id="UP000175989"/>
    </source>
</evidence>
<proteinExistence type="predicted"/>
<evidence type="ECO:0000259" key="2">
    <source>
        <dbReference type="Pfam" id="PF18657"/>
    </source>
</evidence>
<dbReference type="PATRIC" id="fig|762836.4.peg.999"/>
<feature type="domain" description="YDG" evidence="2">
    <location>
        <begin position="102"/>
        <end position="179"/>
    </location>
</feature>
<sequence>MVLQPTGLSATINKANLAVSGIAALDKTYDATTAATLSGTAAVAALGSDSVSVTGTAVGSFASKDAGAGKAVTVTGYTLSGADAGNYVVTQPTGLTANISRAVITVSGITAANKTFDGTTAASVSTAGATLAGRFGTDDITMVSSGQFSSAAPGLGKTVNLSSTFGGADIGNYVVTEQSQAFANITGGPVAVPDVLPQQVQNTVTQVQTSLLPPQASAQPQVLSLSSTLVVQQLADNGSTGNTGSTSNGDDANEQDSSGLPLINTVTAFGPPVPTLKIQNGGMRLPLVATSSKE</sequence>
<dbReference type="Proteomes" id="UP000175989">
    <property type="component" value="Unassembled WGS sequence"/>
</dbReference>
<dbReference type="AlphaFoldDB" id="A0A1E7X5L9"/>
<dbReference type="InterPro" id="IPR041248">
    <property type="entry name" value="YDG"/>
</dbReference>
<feature type="compositionally biased region" description="Low complexity" evidence="1">
    <location>
        <begin position="236"/>
        <end position="250"/>
    </location>
</feature>
<feature type="region of interest" description="Disordered" evidence="1">
    <location>
        <begin position="236"/>
        <end position="265"/>
    </location>
</feature>
<evidence type="ECO:0000256" key="1">
    <source>
        <dbReference type="SAM" id="MobiDB-lite"/>
    </source>
</evidence>
<dbReference type="Pfam" id="PF18657">
    <property type="entry name" value="YDG"/>
    <property type="match status" value="2"/>
</dbReference>
<comment type="caution">
    <text evidence="3">The sequence shown here is derived from an EMBL/GenBank/DDBJ whole genome shotgun (WGS) entry which is preliminary data.</text>
</comment>
<evidence type="ECO:0000313" key="3">
    <source>
        <dbReference type="EMBL" id="OFA08043.1"/>
    </source>
</evidence>
<keyword evidence="4" id="KW-1185">Reference proteome</keyword>
<name>A0A1E7X5L9_9BURK</name>
<feature type="domain" description="YDG" evidence="2">
    <location>
        <begin position="14"/>
        <end position="93"/>
    </location>
</feature>
<accession>A0A1E7X5L9</accession>
<organism evidence="3 4">
    <name type="scientific">Duganella phyllosphaerae</name>
    <dbReference type="NCBI Taxonomy" id="762836"/>
    <lineage>
        <taxon>Bacteria</taxon>
        <taxon>Pseudomonadati</taxon>
        <taxon>Pseudomonadota</taxon>
        <taxon>Betaproteobacteria</taxon>
        <taxon>Burkholderiales</taxon>
        <taxon>Oxalobacteraceae</taxon>
        <taxon>Telluria group</taxon>
        <taxon>Duganella</taxon>
    </lineage>
</organism>